<dbReference type="PANTHER" id="PTHR31793">
    <property type="entry name" value="4-HYDROXYBENZOYL-COA THIOESTERASE FAMILY MEMBER"/>
    <property type="match status" value="1"/>
</dbReference>
<reference evidence="3 4" key="1">
    <citation type="submission" date="2016-10" db="EMBL/GenBank/DDBJ databases">
        <authorList>
            <person name="de Groot N.N."/>
        </authorList>
    </citation>
    <scope>NUCLEOTIDE SEQUENCE [LARGE SCALE GENOMIC DNA]</scope>
    <source>
        <strain evidence="3 4">CPCC 201354</strain>
    </source>
</reference>
<proteinExistence type="inferred from homology"/>
<name>A0A1G7ZV42_9ACTN</name>
<dbReference type="Gene3D" id="3.10.129.10">
    <property type="entry name" value="Hotdog Thioesterase"/>
    <property type="match status" value="1"/>
</dbReference>
<comment type="similarity">
    <text evidence="1">Belongs to the 4-hydroxybenzoyl-CoA thioesterase family.</text>
</comment>
<dbReference type="InterPro" id="IPR050563">
    <property type="entry name" value="4-hydroxybenzoyl-CoA_TE"/>
</dbReference>
<evidence type="ECO:0000256" key="2">
    <source>
        <dbReference type="ARBA" id="ARBA00022801"/>
    </source>
</evidence>
<dbReference type="RefSeq" id="WP_093170909.1">
    <property type="nucleotide sequence ID" value="NZ_FNCN01000011.1"/>
</dbReference>
<dbReference type="OrthoDB" id="4773251at2"/>
<keyword evidence="2 3" id="KW-0378">Hydrolase</keyword>
<dbReference type="Proteomes" id="UP000198923">
    <property type="component" value="Unassembled WGS sequence"/>
</dbReference>
<dbReference type="InterPro" id="IPR029069">
    <property type="entry name" value="HotDog_dom_sf"/>
</dbReference>
<sequence length="172" mass="19193">MSDTAAKLTRTRQRVAMTDVDLVQINFRAYFRWMDHAYMQILIDLGHPLSRLLEAGSATPAVDARCNYRRPVSLDDEVDVLSWISTVGTSSYEVTHAFTHRRDLVAIGSVKHVWIGLDDARPLPVPGWLRDALVTAPDASAAPGRDDPLGVVMRVRRILTSTEQGVDTWRAP</sequence>
<gene>
    <name evidence="3" type="ORF">SAMN05421505_111216</name>
</gene>
<dbReference type="SUPFAM" id="SSF54637">
    <property type="entry name" value="Thioesterase/thiol ester dehydrase-isomerase"/>
    <property type="match status" value="1"/>
</dbReference>
<dbReference type="STRING" id="504805.SAMN05421505_111216"/>
<keyword evidence="4" id="KW-1185">Reference proteome</keyword>
<dbReference type="EMBL" id="FNCN01000011">
    <property type="protein sequence ID" value="SDH12522.1"/>
    <property type="molecule type" value="Genomic_DNA"/>
</dbReference>
<evidence type="ECO:0000313" key="4">
    <source>
        <dbReference type="Proteomes" id="UP000198923"/>
    </source>
</evidence>
<protein>
    <submittedName>
        <fullName evidence="3">Acyl-CoA thioester hydrolase, YbgC/YbaW family</fullName>
    </submittedName>
</protein>
<dbReference type="PANTHER" id="PTHR31793:SF27">
    <property type="entry name" value="NOVEL THIOESTERASE SUPERFAMILY DOMAIN AND SAPOSIN A-TYPE DOMAIN CONTAINING PROTEIN (0610012H03RIK)"/>
    <property type="match status" value="1"/>
</dbReference>
<accession>A0A1G7ZV42</accession>
<organism evidence="3 4">
    <name type="scientific">Sinosporangium album</name>
    <dbReference type="NCBI Taxonomy" id="504805"/>
    <lineage>
        <taxon>Bacteria</taxon>
        <taxon>Bacillati</taxon>
        <taxon>Actinomycetota</taxon>
        <taxon>Actinomycetes</taxon>
        <taxon>Streptosporangiales</taxon>
        <taxon>Streptosporangiaceae</taxon>
        <taxon>Sinosporangium</taxon>
    </lineage>
</organism>
<dbReference type="Pfam" id="PF13279">
    <property type="entry name" value="4HBT_2"/>
    <property type="match status" value="1"/>
</dbReference>
<dbReference type="CDD" id="cd00586">
    <property type="entry name" value="4HBT"/>
    <property type="match status" value="1"/>
</dbReference>
<dbReference type="GO" id="GO:0047617">
    <property type="term" value="F:fatty acyl-CoA hydrolase activity"/>
    <property type="evidence" value="ECO:0007669"/>
    <property type="project" value="TreeGrafter"/>
</dbReference>
<dbReference type="AlphaFoldDB" id="A0A1G7ZV42"/>
<evidence type="ECO:0000256" key="1">
    <source>
        <dbReference type="ARBA" id="ARBA00005953"/>
    </source>
</evidence>
<evidence type="ECO:0000313" key="3">
    <source>
        <dbReference type="EMBL" id="SDH12522.1"/>
    </source>
</evidence>